<proteinExistence type="predicted"/>
<sequence length="116" mass="13809">MNYDSLGKRLRQERRKMHLTQEKLAEKIDVSDAYIGQIERGERSLSLDTLIRLANELGVTIDYLLQDSVMLREDHFTEQVRQIMAERSLREKQMVLDMLKIMFTHLDHLQEDYVLT</sequence>
<dbReference type="SMART" id="SM00530">
    <property type="entry name" value="HTH_XRE"/>
    <property type="match status" value="1"/>
</dbReference>
<protein>
    <submittedName>
        <fullName evidence="5">Transcriptional regulator with XRE-family HTH domain</fullName>
    </submittedName>
</protein>
<dbReference type="SUPFAM" id="SSF47413">
    <property type="entry name" value="lambda repressor-like DNA-binding domains"/>
    <property type="match status" value="1"/>
</dbReference>
<evidence type="ECO:0000313" key="5">
    <source>
        <dbReference type="EMBL" id="MBP2002528.1"/>
    </source>
</evidence>
<evidence type="ECO:0000256" key="2">
    <source>
        <dbReference type="ARBA" id="ARBA00023125"/>
    </source>
</evidence>
<keyword evidence="3" id="KW-0804">Transcription</keyword>
<feature type="domain" description="HTH cro/C1-type" evidence="4">
    <location>
        <begin position="10"/>
        <end position="64"/>
    </location>
</feature>
<accession>A0ABS4JLE2</accession>
<dbReference type="EMBL" id="JAGGLD010000009">
    <property type="protein sequence ID" value="MBP2002528.1"/>
    <property type="molecule type" value="Genomic_DNA"/>
</dbReference>
<evidence type="ECO:0000256" key="1">
    <source>
        <dbReference type="ARBA" id="ARBA00023015"/>
    </source>
</evidence>
<evidence type="ECO:0000256" key="3">
    <source>
        <dbReference type="ARBA" id="ARBA00023163"/>
    </source>
</evidence>
<dbReference type="PANTHER" id="PTHR46797:SF23">
    <property type="entry name" value="HTH-TYPE TRANSCRIPTIONAL REGULATOR SUTR"/>
    <property type="match status" value="1"/>
</dbReference>
<name>A0ABS4JLE2_9BACL</name>
<evidence type="ECO:0000313" key="6">
    <source>
        <dbReference type="Proteomes" id="UP001519288"/>
    </source>
</evidence>
<dbReference type="InterPro" id="IPR001387">
    <property type="entry name" value="Cro/C1-type_HTH"/>
</dbReference>
<dbReference type="PROSITE" id="PS50943">
    <property type="entry name" value="HTH_CROC1"/>
    <property type="match status" value="1"/>
</dbReference>
<dbReference type="InterPro" id="IPR010982">
    <property type="entry name" value="Lambda_DNA-bd_dom_sf"/>
</dbReference>
<comment type="caution">
    <text evidence="5">The sequence shown here is derived from an EMBL/GenBank/DDBJ whole genome shotgun (WGS) entry which is preliminary data.</text>
</comment>
<dbReference type="InterPro" id="IPR050807">
    <property type="entry name" value="TransReg_Diox_bact_type"/>
</dbReference>
<dbReference type="PANTHER" id="PTHR46797">
    <property type="entry name" value="HTH-TYPE TRANSCRIPTIONAL REGULATOR"/>
    <property type="match status" value="1"/>
</dbReference>
<gene>
    <name evidence="5" type="ORF">J2Z69_003614</name>
</gene>
<reference evidence="5 6" key="1">
    <citation type="submission" date="2021-03" db="EMBL/GenBank/DDBJ databases">
        <title>Genomic Encyclopedia of Type Strains, Phase IV (KMG-IV): sequencing the most valuable type-strain genomes for metagenomic binning, comparative biology and taxonomic classification.</title>
        <authorList>
            <person name="Goeker M."/>
        </authorList>
    </citation>
    <scope>NUCLEOTIDE SEQUENCE [LARGE SCALE GENOMIC DNA]</scope>
    <source>
        <strain evidence="5 6">DSM 26806</strain>
    </source>
</reference>
<dbReference type="Pfam" id="PF01381">
    <property type="entry name" value="HTH_3"/>
    <property type="match status" value="1"/>
</dbReference>
<dbReference type="Proteomes" id="UP001519288">
    <property type="component" value="Unassembled WGS sequence"/>
</dbReference>
<dbReference type="Gene3D" id="1.10.260.40">
    <property type="entry name" value="lambda repressor-like DNA-binding domains"/>
    <property type="match status" value="1"/>
</dbReference>
<organism evidence="5 6">
    <name type="scientific">Paenibacillus shirakamiensis</name>
    <dbReference type="NCBI Taxonomy" id="1265935"/>
    <lineage>
        <taxon>Bacteria</taxon>
        <taxon>Bacillati</taxon>
        <taxon>Bacillota</taxon>
        <taxon>Bacilli</taxon>
        <taxon>Bacillales</taxon>
        <taxon>Paenibacillaceae</taxon>
        <taxon>Paenibacillus</taxon>
    </lineage>
</organism>
<evidence type="ECO:0000259" key="4">
    <source>
        <dbReference type="PROSITE" id="PS50943"/>
    </source>
</evidence>
<keyword evidence="2" id="KW-0238">DNA-binding</keyword>
<dbReference type="CDD" id="cd00093">
    <property type="entry name" value="HTH_XRE"/>
    <property type="match status" value="1"/>
</dbReference>
<keyword evidence="6" id="KW-1185">Reference proteome</keyword>
<keyword evidence="1" id="KW-0805">Transcription regulation</keyword>
<dbReference type="RefSeq" id="WP_209865742.1">
    <property type="nucleotide sequence ID" value="NZ_JAGGLD010000009.1"/>
</dbReference>